<evidence type="ECO:0000256" key="12">
    <source>
        <dbReference type="ARBA" id="ARBA00023140"/>
    </source>
</evidence>
<evidence type="ECO:0000313" key="22">
    <source>
        <dbReference type="Proteomes" id="UP001255856"/>
    </source>
</evidence>
<comment type="catalytic activity">
    <reaction evidence="2">
        <text>a (3E)-enoyl-CoA = a 4-saturated (2E)-enoyl-CoA</text>
        <dbReference type="Rhea" id="RHEA:45228"/>
        <dbReference type="ChEBI" id="CHEBI:58521"/>
        <dbReference type="ChEBI" id="CHEBI:85097"/>
        <dbReference type="EC" id="5.3.3.8"/>
    </reaction>
</comment>
<evidence type="ECO:0000256" key="4">
    <source>
        <dbReference type="ARBA" id="ARBA00005005"/>
    </source>
</evidence>
<evidence type="ECO:0000256" key="3">
    <source>
        <dbReference type="ARBA" id="ARBA00004275"/>
    </source>
</evidence>
<dbReference type="InterPro" id="IPR001753">
    <property type="entry name" value="Enoyl-CoA_hydra/iso"/>
</dbReference>
<dbReference type="InterPro" id="IPR006108">
    <property type="entry name" value="3HC_DH_C"/>
</dbReference>
<comment type="similarity">
    <text evidence="6">In the N-terminal section; belongs to the enoyl-CoA hydratase/isomerase family.</text>
</comment>
<evidence type="ECO:0000256" key="15">
    <source>
        <dbReference type="ARBA" id="ARBA00023268"/>
    </source>
</evidence>
<evidence type="ECO:0000256" key="8">
    <source>
        <dbReference type="ARBA" id="ARBA00022832"/>
    </source>
</evidence>
<evidence type="ECO:0000256" key="1">
    <source>
        <dbReference type="ARBA" id="ARBA00000452"/>
    </source>
</evidence>
<dbReference type="Gene3D" id="3.40.50.720">
    <property type="entry name" value="NAD(P)-binding Rossmann-like Domain"/>
    <property type="match status" value="1"/>
</dbReference>
<keyword evidence="13" id="KW-0413">Isomerase</keyword>
<comment type="similarity">
    <text evidence="5">In the central section; belongs to the 3-hydroxyacyl-CoA dehydrogenase family.</text>
</comment>
<evidence type="ECO:0000313" key="21">
    <source>
        <dbReference type="EMBL" id="KAK2079317.1"/>
    </source>
</evidence>
<keyword evidence="15" id="KW-0511">Multifunctional enzyme</keyword>
<evidence type="ECO:0000256" key="14">
    <source>
        <dbReference type="ARBA" id="ARBA00023239"/>
    </source>
</evidence>
<accession>A0AAD9INK7</accession>
<dbReference type="GO" id="GO:0003857">
    <property type="term" value="F:(3S)-3-hydroxyacyl-CoA dehydrogenase (NAD+) activity"/>
    <property type="evidence" value="ECO:0007669"/>
    <property type="project" value="TreeGrafter"/>
</dbReference>
<dbReference type="GO" id="GO:0006635">
    <property type="term" value="P:fatty acid beta-oxidation"/>
    <property type="evidence" value="ECO:0007669"/>
    <property type="project" value="TreeGrafter"/>
</dbReference>
<dbReference type="Gene3D" id="3.90.226.10">
    <property type="entry name" value="2-enoyl-CoA Hydratase, Chain A, domain 1"/>
    <property type="match status" value="1"/>
</dbReference>
<dbReference type="Pfam" id="PF00378">
    <property type="entry name" value="ECH_1"/>
    <property type="match status" value="1"/>
</dbReference>
<evidence type="ECO:0000256" key="7">
    <source>
        <dbReference type="ARBA" id="ARBA00011245"/>
    </source>
</evidence>
<dbReference type="GO" id="GO:0005777">
    <property type="term" value="C:peroxisome"/>
    <property type="evidence" value="ECO:0007669"/>
    <property type="project" value="UniProtKB-SubCell"/>
</dbReference>
<gene>
    <name evidence="21" type="ORF">QBZ16_003008</name>
</gene>
<dbReference type="PROSITE" id="PS00067">
    <property type="entry name" value="3HCDH"/>
    <property type="match status" value="1"/>
</dbReference>
<dbReference type="GO" id="GO:0008692">
    <property type="term" value="F:3-hydroxybutyryl-CoA epimerase activity"/>
    <property type="evidence" value="ECO:0007669"/>
    <property type="project" value="UniProtKB-EC"/>
</dbReference>
<dbReference type="FunFam" id="3.40.50.720:FF:000009">
    <property type="entry name" value="Fatty oxidation complex, alpha subunit"/>
    <property type="match status" value="1"/>
</dbReference>
<dbReference type="InterPro" id="IPR006180">
    <property type="entry name" value="3-OHacyl-CoA_DH_CS"/>
</dbReference>
<evidence type="ECO:0000256" key="13">
    <source>
        <dbReference type="ARBA" id="ARBA00023235"/>
    </source>
</evidence>
<evidence type="ECO:0000256" key="6">
    <source>
        <dbReference type="ARBA" id="ARBA00008750"/>
    </source>
</evidence>
<dbReference type="InterPro" id="IPR029045">
    <property type="entry name" value="ClpP/crotonase-like_dom_sf"/>
</dbReference>
<dbReference type="GO" id="GO:0004165">
    <property type="term" value="F:delta(3)-delta(2)-enoyl-CoA isomerase activity"/>
    <property type="evidence" value="ECO:0007669"/>
    <property type="project" value="UniProtKB-EC"/>
</dbReference>
<evidence type="ECO:0000256" key="2">
    <source>
        <dbReference type="ARBA" id="ARBA00000765"/>
    </source>
</evidence>
<dbReference type="Gene3D" id="1.10.1040.50">
    <property type="match status" value="1"/>
</dbReference>
<keyword evidence="22" id="KW-1185">Reference proteome</keyword>
<keyword evidence="12" id="KW-0576">Peroxisome</keyword>
<dbReference type="EMBL" id="JASFZW010000003">
    <property type="protein sequence ID" value="KAK2079317.1"/>
    <property type="molecule type" value="Genomic_DNA"/>
</dbReference>
<evidence type="ECO:0008006" key="23">
    <source>
        <dbReference type="Google" id="ProtNLM"/>
    </source>
</evidence>
<keyword evidence="9" id="KW-0560">Oxidoreductase</keyword>
<dbReference type="PANTHER" id="PTHR23309">
    <property type="entry name" value="3-HYDROXYACYL-COA DEHYROGENASE"/>
    <property type="match status" value="1"/>
</dbReference>
<protein>
    <recommendedName>
        <fullName evidence="23">3-hydroxyacyl-CoA dehydrogenase</fullName>
    </recommendedName>
</protein>
<dbReference type="InterPro" id="IPR006176">
    <property type="entry name" value="3-OHacyl-CoA_DH_NAD-bd"/>
</dbReference>
<comment type="caution">
    <text evidence="21">The sequence shown here is derived from an EMBL/GenBank/DDBJ whole genome shotgun (WGS) entry which is preliminary data.</text>
</comment>
<feature type="domain" description="3-hydroxyacyl-CoA dehydrogenase C-terminal" evidence="19">
    <location>
        <begin position="488"/>
        <end position="580"/>
    </location>
</feature>
<evidence type="ECO:0000256" key="10">
    <source>
        <dbReference type="ARBA" id="ARBA00023027"/>
    </source>
</evidence>
<dbReference type="AlphaFoldDB" id="A0AAD9INK7"/>
<dbReference type="SUPFAM" id="SSF51735">
    <property type="entry name" value="NAD(P)-binding Rossmann-fold domains"/>
    <property type="match status" value="1"/>
</dbReference>
<dbReference type="GO" id="GO:0070403">
    <property type="term" value="F:NAD+ binding"/>
    <property type="evidence" value="ECO:0007669"/>
    <property type="project" value="InterPro"/>
</dbReference>
<evidence type="ECO:0000256" key="16">
    <source>
        <dbReference type="ARBA" id="ARBA00023701"/>
    </source>
</evidence>
<proteinExistence type="inferred from homology"/>
<evidence type="ECO:0000259" key="20">
    <source>
        <dbReference type="Pfam" id="PF02737"/>
    </source>
</evidence>
<dbReference type="PANTHER" id="PTHR23309:SF49">
    <property type="entry name" value="PEROXISOMAL BIFUNCTIONAL ENZYME"/>
    <property type="match status" value="1"/>
</dbReference>
<keyword evidence="10" id="KW-0520">NAD</keyword>
<dbReference type="InterPro" id="IPR008927">
    <property type="entry name" value="6-PGluconate_DH-like_C_sf"/>
</dbReference>
<sequence length="722" mass="77297">MSKEPQSFYKVEDGVAIITISYPPMNALHPTLIKDMFNNVRRAQEDASAKAIVITGANGRFCAGFDINQFQNKSGGGIDMSINNAFVELIENGRKPTVAAIERLALGGGCELALACNARVAAPGTIMGLPELTLGILPGFGGTQRLPRVVGLEKGLSMILTSKPIKDPEALKLGLLDEVVPAPQLLARAKALALEIVSGQRPRMNALQRTDKLPAYADALQIIQFAREQTAKRAPNLQHPLFTLDAIRAGIEHGGLKGLRAEADAFARSAALSTHDALVHVFFAQRSTKRVRGVTDVGLKPRPIKRIAVLGGGLMGSGIATASALAGVEVLLKEINEKFLEGGLGRIRANLASKVKRKQLSQQAADAAMSRVKGVLTYDDFKSVDMVIEAAIEKVDLKQDIFVDLVKATRPDCILSTNTSTINIETVGAKIPGDLGRVIGAHFFSPAHIMPLLEIVRSDKTSAQVILDTLEYGSKIKKTPVVVGNCTGFAVNRVFFPYSMAATILLDSGLDPYTIDAAITAFGMPMGPFRLGDLVGLDVSLFVGASYLQDYGGRVYRGAMVPLLNEAGRLGEKTGAGWYKFDKRRRASPDAALAPLVAESRKRAGLQAANAAFAAKLSPKDIAEFIFFPVVNEACRVVAEGIVDKPSDLDIATVMSMGFPAYRGGIIFYGDTVGAKYIVDRLDAWAKQYPAQAGFFKPCDYLLRAAQTGTKLEAGNKPASKI</sequence>
<dbReference type="InterPro" id="IPR036291">
    <property type="entry name" value="NAD(P)-bd_dom_sf"/>
</dbReference>
<comment type="catalytic activity">
    <reaction evidence="17">
        <text>a (3S)-3-hydroxyacyl-CoA = a (2E)-enoyl-CoA + H2O</text>
        <dbReference type="Rhea" id="RHEA:16105"/>
        <dbReference type="ChEBI" id="CHEBI:15377"/>
        <dbReference type="ChEBI" id="CHEBI:57318"/>
        <dbReference type="ChEBI" id="CHEBI:58856"/>
        <dbReference type="EC" id="4.2.1.17"/>
    </reaction>
</comment>
<evidence type="ECO:0000256" key="17">
    <source>
        <dbReference type="ARBA" id="ARBA00023709"/>
    </source>
</evidence>
<keyword evidence="8" id="KW-0276">Fatty acid metabolism</keyword>
<evidence type="ECO:0000256" key="18">
    <source>
        <dbReference type="ARBA" id="ARBA00023717"/>
    </source>
</evidence>
<dbReference type="Pfam" id="PF02737">
    <property type="entry name" value="3HCDH_N"/>
    <property type="match status" value="1"/>
</dbReference>
<dbReference type="CDD" id="cd06558">
    <property type="entry name" value="crotonase-like"/>
    <property type="match status" value="1"/>
</dbReference>
<evidence type="ECO:0000256" key="5">
    <source>
        <dbReference type="ARBA" id="ARBA00007005"/>
    </source>
</evidence>
<organism evidence="21 22">
    <name type="scientific">Prototheca wickerhamii</name>
    <dbReference type="NCBI Taxonomy" id="3111"/>
    <lineage>
        <taxon>Eukaryota</taxon>
        <taxon>Viridiplantae</taxon>
        <taxon>Chlorophyta</taxon>
        <taxon>core chlorophytes</taxon>
        <taxon>Trebouxiophyceae</taxon>
        <taxon>Chlorellales</taxon>
        <taxon>Chlorellaceae</taxon>
        <taxon>Prototheca</taxon>
    </lineage>
</organism>
<comment type="pathway">
    <text evidence="4">Lipid metabolism; fatty acid beta-oxidation.</text>
</comment>
<comment type="subcellular location">
    <subcellularLocation>
        <location evidence="3">Peroxisome</location>
    </subcellularLocation>
</comment>
<keyword evidence="11" id="KW-0443">Lipid metabolism</keyword>
<evidence type="ECO:0000256" key="9">
    <source>
        <dbReference type="ARBA" id="ARBA00023002"/>
    </source>
</evidence>
<dbReference type="Proteomes" id="UP001255856">
    <property type="component" value="Unassembled WGS sequence"/>
</dbReference>
<comment type="catalytic activity">
    <reaction evidence="1">
        <text>a (3Z)-enoyl-CoA = a 4-saturated (2E)-enoyl-CoA</text>
        <dbReference type="Rhea" id="RHEA:45900"/>
        <dbReference type="ChEBI" id="CHEBI:85097"/>
        <dbReference type="ChEBI" id="CHEBI:85489"/>
        <dbReference type="EC" id="5.3.3.8"/>
    </reaction>
</comment>
<comment type="catalytic activity">
    <reaction evidence="16">
        <text>(3S)-3-hydroxybutanoyl-CoA = (3R)-3-hydroxybutanoyl-CoA</text>
        <dbReference type="Rhea" id="RHEA:21760"/>
        <dbReference type="ChEBI" id="CHEBI:57315"/>
        <dbReference type="ChEBI" id="CHEBI:57316"/>
        <dbReference type="EC" id="5.1.2.3"/>
    </reaction>
</comment>
<dbReference type="GO" id="GO:0004300">
    <property type="term" value="F:enoyl-CoA hydratase activity"/>
    <property type="evidence" value="ECO:0007669"/>
    <property type="project" value="UniProtKB-EC"/>
</dbReference>
<dbReference type="SUPFAM" id="SSF48179">
    <property type="entry name" value="6-phosphogluconate dehydrogenase C-terminal domain-like"/>
    <property type="match status" value="2"/>
</dbReference>
<keyword evidence="14" id="KW-0456">Lyase</keyword>
<evidence type="ECO:0000259" key="19">
    <source>
        <dbReference type="Pfam" id="PF00725"/>
    </source>
</evidence>
<dbReference type="Pfam" id="PF00725">
    <property type="entry name" value="3HCDH"/>
    <property type="match status" value="2"/>
</dbReference>
<comment type="subunit">
    <text evidence="7">Monomer.</text>
</comment>
<feature type="domain" description="3-hydroxyacyl-CoA dehydrogenase C-terminal" evidence="19">
    <location>
        <begin position="626"/>
        <end position="709"/>
    </location>
</feature>
<dbReference type="FunFam" id="1.10.1040.50:FF:000004">
    <property type="entry name" value="Peroxisomal fatty acid beta-oxidation multifunctional protein"/>
    <property type="match status" value="1"/>
</dbReference>
<dbReference type="SUPFAM" id="SSF52096">
    <property type="entry name" value="ClpP/crotonase"/>
    <property type="match status" value="1"/>
</dbReference>
<name>A0AAD9INK7_PROWI</name>
<feature type="domain" description="3-hydroxyacyl-CoA dehydrogenase NAD binding" evidence="20">
    <location>
        <begin position="307"/>
        <end position="485"/>
    </location>
</feature>
<reference evidence="21" key="1">
    <citation type="submission" date="2021-01" db="EMBL/GenBank/DDBJ databases">
        <authorList>
            <person name="Eckstrom K.M.E."/>
        </authorList>
    </citation>
    <scope>NUCLEOTIDE SEQUENCE</scope>
    <source>
        <strain evidence="21">UVCC 0001</strain>
    </source>
</reference>
<evidence type="ECO:0000256" key="11">
    <source>
        <dbReference type="ARBA" id="ARBA00023098"/>
    </source>
</evidence>
<comment type="catalytic activity">
    <reaction evidence="18">
        <text>a 4-saturated-(3S)-3-hydroxyacyl-CoA = a (3E)-enoyl-CoA + H2O</text>
        <dbReference type="Rhea" id="RHEA:20724"/>
        <dbReference type="ChEBI" id="CHEBI:15377"/>
        <dbReference type="ChEBI" id="CHEBI:58521"/>
        <dbReference type="ChEBI" id="CHEBI:137480"/>
        <dbReference type="EC" id="4.2.1.17"/>
    </reaction>
</comment>